<gene>
    <name evidence="1" type="ORF">TESG_04985</name>
</gene>
<dbReference type="Proteomes" id="UP000009172">
    <property type="component" value="Unassembled WGS sequence"/>
</dbReference>
<accession>F2S1Y0</accession>
<organism evidence="1 2">
    <name type="scientific">Trichophyton tonsurans (strain CBS 112818)</name>
    <name type="common">Scalp ringworm fungus</name>
    <dbReference type="NCBI Taxonomy" id="647933"/>
    <lineage>
        <taxon>Eukaryota</taxon>
        <taxon>Fungi</taxon>
        <taxon>Dikarya</taxon>
        <taxon>Ascomycota</taxon>
        <taxon>Pezizomycotina</taxon>
        <taxon>Eurotiomycetes</taxon>
        <taxon>Eurotiomycetidae</taxon>
        <taxon>Onygenales</taxon>
        <taxon>Arthrodermataceae</taxon>
        <taxon>Trichophyton</taxon>
    </lineage>
</organism>
<evidence type="ECO:0000313" key="2">
    <source>
        <dbReference type="Proteomes" id="UP000009172"/>
    </source>
</evidence>
<dbReference type="OrthoDB" id="435402at2759"/>
<dbReference type="GO" id="GO:0033167">
    <property type="term" value="C:ARC complex"/>
    <property type="evidence" value="ECO:0007669"/>
    <property type="project" value="InterPro"/>
</dbReference>
<dbReference type="HOGENOM" id="CLU_921939_0_0_1"/>
<keyword evidence="2" id="KW-1185">Reference proteome</keyword>
<name>F2S1Y0_TRIT1</name>
<dbReference type="GO" id="GO:0031047">
    <property type="term" value="P:regulatory ncRNA-mediated gene silencing"/>
    <property type="evidence" value="ECO:0007669"/>
    <property type="project" value="InterPro"/>
</dbReference>
<sequence>MQKKPVRTKSSRVKRAPRGFEEYYVDPPMTPAEHEEEKSIYDPRLETAIQRYQAKRRLDPERRHIFTKYMAFGGVDVGPKMFEGNDQRDLQSMDAEATATATASSNIPQDREKWNVDFETVAKGFLSSVFPQLFPVDTEQLVQLGTNTIKNFLNYIIYHDVSIIPPSAEVTEFYEQNAPDLKPIGAIQAIAWRDSSLPDEDLAPGEEPSAYRHMEFEFFVEKSLLSFFFVGMKVDANVWELSCGVHYFDKFMATYCSFHTTLPNEGILSWKEPRDLRGDHIVWGSTRTEAVEDEGEESDVED</sequence>
<dbReference type="InterPro" id="IPR018606">
    <property type="entry name" value="Arb1"/>
</dbReference>
<dbReference type="Pfam" id="PF09692">
    <property type="entry name" value="Arb1"/>
    <property type="match status" value="1"/>
</dbReference>
<dbReference type="AlphaFoldDB" id="F2S1Y0"/>
<proteinExistence type="predicted"/>
<protein>
    <submittedName>
        <fullName evidence="1">Uncharacterized protein</fullName>
    </submittedName>
</protein>
<reference evidence="2" key="1">
    <citation type="journal article" date="2012" name="MBio">
        <title>Comparative genome analysis of Trichophyton rubrum and related dermatophytes reveals candidate genes involved in infection.</title>
        <authorList>
            <person name="Martinez D.A."/>
            <person name="Oliver B.G."/>
            <person name="Graeser Y."/>
            <person name="Goldberg J.M."/>
            <person name="Li W."/>
            <person name="Martinez-Rossi N.M."/>
            <person name="Monod M."/>
            <person name="Shelest E."/>
            <person name="Barton R.C."/>
            <person name="Birch E."/>
            <person name="Brakhage A.A."/>
            <person name="Chen Z."/>
            <person name="Gurr S.J."/>
            <person name="Heiman D."/>
            <person name="Heitman J."/>
            <person name="Kosti I."/>
            <person name="Rossi A."/>
            <person name="Saif S."/>
            <person name="Samalova M."/>
            <person name="Saunders C.W."/>
            <person name="Shea T."/>
            <person name="Summerbell R.C."/>
            <person name="Xu J."/>
            <person name="Young S."/>
            <person name="Zeng Q."/>
            <person name="Birren B.W."/>
            <person name="Cuomo C.A."/>
            <person name="White T.C."/>
        </authorList>
    </citation>
    <scope>NUCLEOTIDE SEQUENCE [LARGE SCALE GENOMIC DNA]</scope>
    <source>
        <strain evidence="2">CBS 112818</strain>
    </source>
</reference>
<evidence type="ECO:0000313" key="1">
    <source>
        <dbReference type="EMBL" id="EGD97579.1"/>
    </source>
</evidence>
<dbReference type="EMBL" id="GG698503">
    <property type="protein sequence ID" value="EGD97579.1"/>
    <property type="molecule type" value="Genomic_DNA"/>
</dbReference>